<dbReference type="Proteomes" id="UP000509301">
    <property type="component" value="Chromosome"/>
</dbReference>
<dbReference type="RefSeq" id="WP_174628600.1">
    <property type="nucleotide sequence ID" value="NZ_CP049074.1"/>
</dbReference>
<gene>
    <name evidence="2" type="ORF">GWK48_00460</name>
</gene>
<dbReference type="OrthoDB" id="44073at2157"/>
<feature type="transmembrane region" description="Helical" evidence="1">
    <location>
        <begin position="101"/>
        <end position="118"/>
    </location>
</feature>
<organism evidence="2 3">
    <name type="scientific">Metallosphaera tengchongensis</name>
    <dbReference type="NCBI Taxonomy" id="1532350"/>
    <lineage>
        <taxon>Archaea</taxon>
        <taxon>Thermoproteota</taxon>
        <taxon>Thermoprotei</taxon>
        <taxon>Sulfolobales</taxon>
        <taxon>Sulfolobaceae</taxon>
        <taxon>Metallosphaera</taxon>
    </lineage>
</organism>
<keyword evidence="1" id="KW-0472">Membrane</keyword>
<keyword evidence="3" id="KW-1185">Reference proteome</keyword>
<sequence length="241" mass="27311">MSGTRITNKGALSLFTTTFMLSAILTDKLTTLLYLVPLAILNAFTIERLYPKLISWKFETKDYLLAGANVIPYAFLFNVFLLLPLAFLVSAYVLSYFRFRMAPVLLGTYAVSSFYLPWTDMLASVNFGVYSIFLTWMLYTLTQSLLVEYKAPFRKNVKSNHVTVSWIISLIALIPLSSIFLPTLLLGLIEPTIRFLRPGSKLSSGKEMRSLGRELSKRTMILVSVLVISEILIRFNLVHVL</sequence>
<dbReference type="GeneID" id="55640372"/>
<evidence type="ECO:0000256" key="1">
    <source>
        <dbReference type="SAM" id="Phobius"/>
    </source>
</evidence>
<evidence type="ECO:0000313" key="3">
    <source>
        <dbReference type="Proteomes" id="UP000509301"/>
    </source>
</evidence>
<feature type="transmembrane region" description="Helical" evidence="1">
    <location>
        <begin position="32"/>
        <end position="50"/>
    </location>
</feature>
<reference evidence="2 3" key="1">
    <citation type="submission" date="2020-02" db="EMBL/GenBank/DDBJ databases">
        <title>Comparative genome analysis reveals the metabolism and evolution of the thermophilic archaeal genus Metallosphaera.</title>
        <authorList>
            <person name="Jiang C."/>
        </authorList>
    </citation>
    <scope>NUCLEOTIDE SEQUENCE [LARGE SCALE GENOMIC DNA]</scope>
    <source>
        <strain evidence="2 3">Ric-A</strain>
    </source>
</reference>
<name>A0A6N0NT89_9CREN</name>
<dbReference type="EMBL" id="CP049074">
    <property type="protein sequence ID" value="QKQ99068.1"/>
    <property type="molecule type" value="Genomic_DNA"/>
</dbReference>
<evidence type="ECO:0000313" key="2">
    <source>
        <dbReference type="EMBL" id="QKQ99068.1"/>
    </source>
</evidence>
<dbReference type="KEGG" id="mten:GWK48_00460"/>
<feature type="transmembrane region" description="Helical" evidence="1">
    <location>
        <begin position="163"/>
        <end position="189"/>
    </location>
</feature>
<feature type="transmembrane region" description="Helical" evidence="1">
    <location>
        <begin position="219"/>
        <end position="237"/>
    </location>
</feature>
<proteinExistence type="predicted"/>
<keyword evidence="1" id="KW-0812">Transmembrane</keyword>
<dbReference type="AlphaFoldDB" id="A0A6N0NT89"/>
<protein>
    <submittedName>
        <fullName evidence="2">Uncharacterized protein</fullName>
    </submittedName>
</protein>
<keyword evidence="1" id="KW-1133">Transmembrane helix</keyword>
<feature type="transmembrane region" description="Helical" evidence="1">
    <location>
        <begin position="124"/>
        <end position="142"/>
    </location>
</feature>
<feature type="transmembrane region" description="Helical" evidence="1">
    <location>
        <begin position="70"/>
        <end position="94"/>
    </location>
</feature>
<accession>A0A6N0NT89</accession>